<evidence type="ECO:0000313" key="6">
    <source>
        <dbReference type="Proteomes" id="UP000789342"/>
    </source>
</evidence>
<dbReference type="InterPro" id="IPR046342">
    <property type="entry name" value="CBS_dom_sf"/>
</dbReference>
<dbReference type="EMBL" id="CAJVPV010004840">
    <property type="protein sequence ID" value="CAG8580104.1"/>
    <property type="molecule type" value="Genomic_DNA"/>
</dbReference>
<dbReference type="InterPro" id="IPR000644">
    <property type="entry name" value="CBS_dom"/>
</dbReference>
<dbReference type="SMART" id="SM00116">
    <property type="entry name" value="CBS"/>
    <property type="match status" value="3"/>
</dbReference>
<keyword evidence="2 3" id="KW-0129">CBS domain</keyword>
<name>A0A9N9G656_9GLOM</name>
<evidence type="ECO:0000259" key="4">
    <source>
        <dbReference type="PROSITE" id="PS51371"/>
    </source>
</evidence>
<keyword evidence="1" id="KW-0677">Repeat</keyword>
<feature type="domain" description="CBS" evidence="4">
    <location>
        <begin position="313"/>
        <end position="372"/>
    </location>
</feature>
<protein>
    <submittedName>
        <fullName evidence="5">3391_t:CDS:1</fullName>
    </submittedName>
</protein>
<reference evidence="5" key="1">
    <citation type="submission" date="2021-06" db="EMBL/GenBank/DDBJ databases">
        <authorList>
            <person name="Kallberg Y."/>
            <person name="Tangrot J."/>
            <person name="Rosling A."/>
        </authorList>
    </citation>
    <scope>NUCLEOTIDE SEQUENCE</scope>
    <source>
        <strain evidence="5">CL551</strain>
    </source>
</reference>
<evidence type="ECO:0000256" key="2">
    <source>
        <dbReference type="ARBA" id="ARBA00023122"/>
    </source>
</evidence>
<dbReference type="PANTHER" id="PTHR13780">
    <property type="entry name" value="AMP-ACTIVATED PROTEIN KINASE, GAMMA REGULATORY SUBUNIT"/>
    <property type="match status" value="1"/>
</dbReference>
<keyword evidence="6" id="KW-1185">Reference proteome</keyword>
<dbReference type="OrthoDB" id="449052at2759"/>
<evidence type="ECO:0000256" key="1">
    <source>
        <dbReference type="ARBA" id="ARBA00022737"/>
    </source>
</evidence>
<accession>A0A9N9G656</accession>
<evidence type="ECO:0000313" key="5">
    <source>
        <dbReference type="EMBL" id="CAG8580104.1"/>
    </source>
</evidence>
<gene>
    <name evidence="5" type="ORF">AMORRO_LOCUS6870</name>
</gene>
<evidence type="ECO:0000256" key="3">
    <source>
        <dbReference type="PROSITE-ProRule" id="PRU00703"/>
    </source>
</evidence>
<dbReference type="Gene3D" id="3.10.580.10">
    <property type="entry name" value="CBS-domain"/>
    <property type="match status" value="2"/>
</dbReference>
<organism evidence="5 6">
    <name type="scientific">Acaulospora morrowiae</name>
    <dbReference type="NCBI Taxonomy" id="94023"/>
    <lineage>
        <taxon>Eukaryota</taxon>
        <taxon>Fungi</taxon>
        <taxon>Fungi incertae sedis</taxon>
        <taxon>Mucoromycota</taxon>
        <taxon>Glomeromycotina</taxon>
        <taxon>Glomeromycetes</taxon>
        <taxon>Diversisporales</taxon>
        <taxon>Acaulosporaceae</taxon>
        <taxon>Acaulospora</taxon>
    </lineage>
</organism>
<dbReference type="AlphaFoldDB" id="A0A9N9G656"/>
<proteinExistence type="predicted"/>
<dbReference type="InterPro" id="IPR050511">
    <property type="entry name" value="AMPK_gamma/SDS23_families"/>
</dbReference>
<dbReference type="Proteomes" id="UP000789342">
    <property type="component" value="Unassembled WGS sequence"/>
</dbReference>
<dbReference type="PROSITE" id="PS51371">
    <property type="entry name" value="CBS"/>
    <property type="match status" value="1"/>
</dbReference>
<dbReference type="SUPFAM" id="SSF54631">
    <property type="entry name" value="CBS-domain pair"/>
    <property type="match status" value="2"/>
</dbReference>
<comment type="caution">
    <text evidence="5">The sequence shown here is derived from an EMBL/GenBank/DDBJ whole genome shotgun (WGS) entry which is preliminary data.</text>
</comment>
<dbReference type="Pfam" id="PF00571">
    <property type="entry name" value="CBS"/>
    <property type="match status" value="1"/>
</dbReference>
<sequence length="372" mass="42142">MSFQPPVDPSRLLEQDPLLEALHEFQLDTLIQESRNEPLEPLVYIRTIDNVNRAIQLFKVHNVISLPVFDPAEEKFIAIVNVVHIVKFIMLREVFYKHGVTLSPDVGVEMVEQIKEELRPIYDLPISDVVAAANVHDNFKMYHKSVPLIDTVRALMLKENAYAILCSVSDDKEKMLGDIQHASIITQWDVMTFFIKNEKLKVHGIGGLPAQKAIQRSWITFTRKEDPNQPSHRLPVSETRRTFALSITEDMTAFAGFKLLAVHGISSVAVVDRESEPVKLTDNLSASDIKYVSPENIDGYNLVSEFLHKVSDHPRRVVSCYEETSLEEVTRLAIAAGVHRVWITEKDTEKPLGVVTMSDMLSMFIGVKGERD</sequence>